<dbReference type="InterPro" id="IPR012337">
    <property type="entry name" value="RNaseH-like_sf"/>
</dbReference>
<dbReference type="Gene3D" id="3.30.420.10">
    <property type="entry name" value="Ribonuclease H-like superfamily/Ribonuclease H"/>
    <property type="match status" value="1"/>
</dbReference>
<reference evidence="5 6" key="1">
    <citation type="journal article" date="2010" name="Stand. Genomic Sci.">
        <title>Complete genome sequence of Denitrovibrio acetiphilus type strain (N2460).</title>
        <authorList>
            <person name="Kiss H."/>
            <person name="Lang E."/>
            <person name="Lapidus A."/>
            <person name="Copeland A."/>
            <person name="Nolan M."/>
            <person name="Glavina Del Rio T."/>
            <person name="Chen F."/>
            <person name="Lucas S."/>
            <person name="Tice H."/>
            <person name="Cheng J.F."/>
            <person name="Han C."/>
            <person name="Goodwin L."/>
            <person name="Pitluck S."/>
            <person name="Liolios K."/>
            <person name="Pati A."/>
            <person name="Ivanova N."/>
            <person name="Mavromatis K."/>
            <person name="Chen A."/>
            <person name="Palaniappan K."/>
            <person name="Land M."/>
            <person name="Hauser L."/>
            <person name="Chang Y.J."/>
            <person name="Jeffries C.D."/>
            <person name="Detter J.C."/>
            <person name="Brettin T."/>
            <person name="Spring S."/>
            <person name="Rohde M."/>
            <person name="Goker M."/>
            <person name="Woyke T."/>
            <person name="Bristow J."/>
            <person name="Eisen J.A."/>
            <person name="Markowitz V."/>
            <person name="Hugenholtz P."/>
            <person name="Kyrpides N.C."/>
            <person name="Klenk H.P."/>
        </authorList>
    </citation>
    <scope>NUCLEOTIDE SEQUENCE [LARGE SCALE GENOMIC DNA]</scope>
    <source>
        <strain evidence="6">DSM 12809 / NBRC 114555 / N2460</strain>
    </source>
</reference>
<evidence type="ECO:0000259" key="4">
    <source>
        <dbReference type="PROSITE" id="PS51194"/>
    </source>
</evidence>
<evidence type="ECO:0000256" key="2">
    <source>
        <dbReference type="ARBA" id="ARBA00022840"/>
    </source>
</evidence>
<keyword evidence="6" id="KW-1185">Reference proteome</keyword>
<dbReference type="InterPro" id="IPR011545">
    <property type="entry name" value="DEAD/DEAH_box_helicase_dom"/>
</dbReference>
<dbReference type="PaxDb" id="522772-Dacet_1226"/>
<keyword evidence="5" id="KW-0347">Helicase</keyword>
<dbReference type="Pfam" id="PF00271">
    <property type="entry name" value="Helicase_C"/>
    <property type="match status" value="1"/>
</dbReference>
<evidence type="ECO:0000259" key="3">
    <source>
        <dbReference type="PROSITE" id="PS51192"/>
    </source>
</evidence>
<dbReference type="InParanoid" id="D4H7J9"/>
<dbReference type="Pfam" id="PF09369">
    <property type="entry name" value="MZB"/>
    <property type="match status" value="1"/>
</dbReference>
<dbReference type="Pfam" id="PF00270">
    <property type="entry name" value="DEAD"/>
    <property type="match status" value="1"/>
</dbReference>
<dbReference type="KEGG" id="dap:Dacet_1226"/>
<evidence type="ECO:0000313" key="5">
    <source>
        <dbReference type="EMBL" id="ADD67998.1"/>
    </source>
</evidence>
<dbReference type="GO" id="GO:0036297">
    <property type="term" value="P:interstrand cross-link repair"/>
    <property type="evidence" value="ECO:0007669"/>
    <property type="project" value="TreeGrafter"/>
</dbReference>
<dbReference type="OrthoDB" id="9815222at2"/>
<dbReference type="InterPro" id="IPR036397">
    <property type="entry name" value="RNaseH_sf"/>
</dbReference>
<evidence type="ECO:0000313" key="6">
    <source>
        <dbReference type="Proteomes" id="UP000002012"/>
    </source>
</evidence>
<dbReference type="GO" id="GO:0005524">
    <property type="term" value="F:ATP binding"/>
    <property type="evidence" value="ECO:0007669"/>
    <property type="project" value="UniProtKB-KW"/>
</dbReference>
<keyword evidence="2" id="KW-0067">ATP-binding</keyword>
<dbReference type="SUPFAM" id="SSF52540">
    <property type="entry name" value="P-loop containing nucleoside triphosphate hydrolases"/>
    <property type="match status" value="1"/>
</dbReference>
<dbReference type="PANTHER" id="PTHR47957">
    <property type="entry name" value="ATP-DEPENDENT HELICASE HRQ1"/>
    <property type="match status" value="1"/>
</dbReference>
<dbReference type="InterPro" id="IPR014001">
    <property type="entry name" value="Helicase_ATP-bd"/>
</dbReference>
<dbReference type="InterPro" id="IPR018973">
    <property type="entry name" value="MZB"/>
</dbReference>
<dbReference type="HOGENOM" id="CLU_000809_3_2_0"/>
<dbReference type="PANTHER" id="PTHR47957:SF3">
    <property type="entry name" value="ATP-DEPENDENT HELICASE HRQ1"/>
    <property type="match status" value="1"/>
</dbReference>
<dbReference type="PROSITE" id="PS51192">
    <property type="entry name" value="HELICASE_ATP_BIND_1"/>
    <property type="match status" value="1"/>
</dbReference>
<accession>D4H7J9</accession>
<dbReference type="STRING" id="522772.Dacet_1226"/>
<keyword evidence="1" id="KW-0547">Nucleotide-binding</keyword>
<dbReference type="CDD" id="cd18797">
    <property type="entry name" value="SF2_C_Hrq"/>
    <property type="match status" value="1"/>
</dbReference>
<dbReference type="RefSeq" id="WP_013010520.1">
    <property type="nucleotide sequence ID" value="NC_013943.1"/>
</dbReference>
<dbReference type="GO" id="GO:0003676">
    <property type="term" value="F:nucleic acid binding"/>
    <property type="evidence" value="ECO:0007669"/>
    <property type="project" value="InterPro"/>
</dbReference>
<dbReference type="EMBL" id="CP001968">
    <property type="protein sequence ID" value="ADD67998.1"/>
    <property type="molecule type" value="Genomic_DNA"/>
</dbReference>
<name>D4H7J9_DENA2</name>
<sequence length="938" mass="105221">MNKIEKIVSHIKNSKVGGSIAFEHVFSEKKADLCGLDIIESQIIRDSVADSGIPSLFTHQSEAYQQVKSGRDVLITTPTSSGKTLCYNLPIIEDMYHNRNVTALYLFPLKALGRDQMRHLENFLTNIPLGEGIGLAVVDGDTDKKVRRKIQKDRPNIIFSNPDILHYAVLPKRNEWADFLNNLKYIVVDELHTYRGIFGNHVYNLFARFMRLYPHVQIISCSATIGNPKEFADTMFSRDFYHVSKSGAPSGKKHFLLINSDLPVVSISNYLLKTNLEAGLKTICFTKSRKQTERIFANLLAADPGYGKTVSSYRAGFLPEERREIEADLAEGRLKAVISTSAFELGIDIGGVDCTVLAGYPGSLMSLWQRAGRSGRRGEDSLVIMIAGFDALDQYYVKHPEKLYDAAFENVVIDTGNEIVNTAHIRCAAYEKPIEETEEYFLKHRAVIEKMVMDSIIFKDEENERYFTLVRYPYGDVDLRMAGDNYNIYCGDTLIATASGRRAYMENFKGAVYMHRGNSFIIRNVDRSKKNIKTEPFTGNYYTMPTTDKNTMVEATFSRKEQSGMASAFCGLKVTEQLTGFQQISSRTGEKIADVELEESPIQFSTKGMYVLVPDSIRKLILDAELDFMGAIHAFEHAMISVVPTFYLASRDDIGGISYPYHPQLGGAAVFMYDAYPGGIGINERVYDRFTEVVERTLDLVEHCECESGCPACIYSPKCGSGNYPLDKAGAVMLMKALLSGKHLPSEIPEIKEQPRTDVLVYDIETKRSADDVGGWNNAHKMGISVAVVYSFENDVYETYTEEQAEDFIVRLEGAKCIMGFNNIGFDNKVITGYRVPDFNKTMVFDILADVRAKTGRRFSLDNMAGTTIGAAKTADGLQALQWYKEGKIDQIIEYCKMDVEVTKNLFLHGAERGFVNALLKEGAVIRIPVEWNSLSLM</sequence>
<evidence type="ECO:0000256" key="1">
    <source>
        <dbReference type="ARBA" id="ARBA00022741"/>
    </source>
</evidence>
<dbReference type="InterPro" id="IPR001650">
    <property type="entry name" value="Helicase_C-like"/>
</dbReference>
<protein>
    <submittedName>
        <fullName evidence="5">DEAD/DEAH box helicase domain protein</fullName>
    </submittedName>
</protein>
<dbReference type="Proteomes" id="UP000002012">
    <property type="component" value="Chromosome"/>
</dbReference>
<feature type="domain" description="Helicase C-terminal" evidence="4">
    <location>
        <begin position="266"/>
        <end position="419"/>
    </location>
</feature>
<dbReference type="SUPFAM" id="SSF53098">
    <property type="entry name" value="Ribonuclease H-like"/>
    <property type="match status" value="1"/>
</dbReference>
<dbReference type="SMART" id="SM00487">
    <property type="entry name" value="DEXDc"/>
    <property type="match status" value="1"/>
</dbReference>
<dbReference type="eggNOG" id="COG1201">
    <property type="taxonomic scope" value="Bacteria"/>
</dbReference>
<dbReference type="SMART" id="SM00490">
    <property type="entry name" value="HELICc"/>
    <property type="match status" value="1"/>
</dbReference>
<organism evidence="5 6">
    <name type="scientific">Denitrovibrio acetiphilus (strain DSM 12809 / NBRC 114555 / N2460)</name>
    <dbReference type="NCBI Taxonomy" id="522772"/>
    <lineage>
        <taxon>Bacteria</taxon>
        <taxon>Pseudomonadati</taxon>
        <taxon>Deferribacterota</taxon>
        <taxon>Deferribacteres</taxon>
        <taxon>Deferribacterales</taxon>
        <taxon>Geovibrionaceae</taxon>
        <taxon>Denitrovibrio</taxon>
    </lineage>
</organism>
<dbReference type="InterPro" id="IPR055227">
    <property type="entry name" value="HRQ1_WHD"/>
</dbReference>
<dbReference type="PROSITE" id="PS51194">
    <property type="entry name" value="HELICASE_CTER"/>
    <property type="match status" value="1"/>
</dbReference>
<dbReference type="Pfam" id="PF22982">
    <property type="entry name" value="WHD_HRQ1"/>
    <property type="match status" value="1"/>
</dbReference>
<dbReference type="InterPro" id="IPR027417">
    <property type="entry name" value="P-loop_NTPase"/>
</dbReference>
<dbReference type="CDD" id="cd17923">
    <property type="entry name" value="DEXHc_Hrq1-like"/>
    <property type="match status" value="1"/>
</dbReference>
<dbReference type="AlphaFoldDB" id="D4H7J9"/>
<feature type="domain" description="Helicase ATP-binding" evidence="3">
    <location>
        <begin position="64"/>
        <end position="243"/>
    </location>
</feature>
<keyword evidence="5" id="KW-0378">Hydrolase</keyword>
<gene>
    <name evidence="5" type="ordered locus">Dacet_1226</name>
</gene>
<dbReference type="GO" id="GO:0043138">
    <property type="term" value="F:3'-5' DNA helicase activity"/>
    <property type="evidence" value="ECO:0007669"/>
    <property type="project" value="TreeGrafter"/>
</dbReference>
<proteinExistence type="predicted"/>
<dbReference type="Gene3D" id="3.40.50.300">
    <property type="entry name" value="P-loop containing nucleotide triphosphate hydrolases"/>
    <property type="match status" value="2"/>
</dbReference>
<dbReference type="GO" id="GO:0006289">
    <property type="term" value="P:nucleotide-excision repair"/>
    <property type="evidence" value="ECO:0007669"/>
    <property type="project" value="TreeGrafter"/>
</dbReference>